<dbReference type="PROSITE" id="PS51257">
    <property type="entry name" value="PROKAR_LIPOPROTEIN"/>
    <property type="match status" value="1"/>
</dbReference>
<dbReference type="RefSeq" id="XP_039136254.1">
    <property type="nucleotide sequence ID" value="XM_039280320.1"/>
</dbReference>
<evidence type="ECO:0000313" key="4">
    <source>
        <dbReference type="RefSeq" id="XP_039136254.1"/>
    </source>
</evidence>
<organism evidence="2 4">
    <name type="scientific">Dioscorea cayennensis subsp. rotundata</name>
    <name type="common">White Guinea yam</name>
    <name type="synonym">Dioscorea rotundata</name>
    <dbReference type="NCBI Taxonomy" id="55577"/>
    <lineage>
        <taxon>Eukaryota</taxon>
        <taxon>Viridiplantae</taxon>
        <taxon>Streptophyta</taxon>
        <taxon>Embryophyta</taxon>
        <taxon>Tracheophyta</taxon>
        <taxon>Spermatophyta</taxon>
        <taxon>Magnoliopsida</taxon>
        <taxon>Liliopsida</taxon>
        <taxon>Dioscoreales</taxon>
        <taxon>Dioscoreaceae</taxon>
        <taxon>Dioscorea</taxon>
    </lineage>
</organism>
<dbReference type="PANTHER" id="PTHR33528">
    <property type="entry name" value="OS07G0239500 PROTEIN"/>
    <property type="match status" value="1"/>
</dbReference>
<name>A0AB40CA56_DIOCR</name>
<feature type="chain" id="PRO_5044720549" evidence="1">
    <location>
        <begin position="18"/>
        <end position="55"/>
    </location>
</feature>
<dbReference type="Pfam" id="PF15054">
    <property type="entry name" value="DUF4535"/>
    <property type="match status" value="1"/>
</dbReference>
<dbReference type="PANTHER" id="PTHR33528:SF14">
    <property type="entry name" value="SOLUTE CARRIER FAMILY 35 MEMBER A4"/>
    <property type="match status" value="1"/>
</dbReference>
<dbReference type="AlphaFoldDB" id="A0AB40CA56"/>
<reference evidence="3 4" key="1">
    <citation type="submission" date="2025-04" db="UniProtKB">
        <authorList>
            <consortium name="RefSeq"/>
        </authorList>
    </citation>
    <scope>IDENTIFICATION</scope>
</reference>
<protein>
    <submittedName>
        <fullName evidence="3 4">Uncharacterized protein LOC120273643</fullName>
    </submittedName>
</protein>
<evidence type="ECO:0000313" key="3">
    <source>
        <dbReference type="RefSeq" id="XP_039136252.1"/>
    </source>
</evidence>
<accession>A0AB40CA56</accession>
<dbReference type="Proteomes" id="UP001515500">
    <property type="component" value="Chromosome 12"/>
</dbReference>
<proteinExistence type="predicted"/>
<dbReference type="GeneID" id="120273643"/>
<keyword evidence="1" id="KW-0732">Signal</keyword>
<dbReference type="RefSeq" id="XP_039136252.1">
    <property type="nucleotide sequence ID" value="XM_039280318.1"/>
</dbReference>
<feature type="signal peptide" evidence="1">
    <location>
        <begin position="1"/>
        <end position="17"/>
    </location>
</feature>
<sequence>MGLIRSSFLFLFGTGCGIYIAQNYNVPNIEKLVDTYLKKAKETEEIYRKRKKDDD</sequence>
<evidence type="ECO:0000313" key="2">
    <source>
        <dbReference type="Proteomes" id="UP001515500"/>
    </source>
</evidence>
<keyword evidence="2" id="KW-1185">Reference proteome</keyword>
<gene>
    <name evidence="3 4" type="primary">LOC120273643</name>
</gene>
<evidence type="ECO:0000256" key="1">
    <source>
        <dbReference type="SAM" id="SignalP"/>
    </source>
</evidence>
<dbReference type="InterPro" id="IPR027854">
    <property type="entry name" value="STMP1"/>
</dbReference>